<organism evidence="7 8">
    <name type="scientific">Kalanchoe fedtschenkoi</name>
    <name type="common">Lavender scallops</name>
    <name type="synonym">South American air plant</name>
    <dbReference type="NCBI Taxonomy" id="63787"/>
    <lineage>
        <taxon>Eukaryota</taxon>
        <taxon>Viridiplantae</taxon>
        <taxon>Streptophyta</taxon>
        <taxon>Embryophyta</taxon>
        <taxon>Tracheophyta</taxon>
        <taxon>Spermatophyta</taxon>
        <taxon>Magnoliopsida</taxon>
        <taxon>eudicotyledons</taxon>
        <taxon>Gunneridae</taxon>
        <taxon>Pentapetalae</taxon>
        <taxon>Saxifragales</taxon>
        <taxon>Crassulaceae</taxon>
        <taxon>Kalanchoe</taxon>
    </lineage>
</organism>
<evidence type="ECO:0000256" key="5">
    <source>
        <dbReference type="ARBA" id="ARBA00023242"/>
    </source>
</evidence>
<keyword evidence="5" id="KW-0539">Nucleus</keyword>
<evidence type="ECO:0000256" key="4">
    <source>
        <dbReference type="ARBA" id="ARBA00023163"/>
    </source>
</evidence>
<proteinExistence type="predicted"/>
<reference evidence="7" key="1">
    <citation type="submission" date="2021-01" db="UniProtKB">
        <authorList>
            <consortium name="EnsemblPlants"/>
        </authorList>
    </citation>
    <scope>IDENTIFICATION</scope>
</reference>
<dbReference type="InterPro" id="IPR036638">
    <property type="entry name" value="HLH_DNA-bd_sf"/>
</dbReference>
<dbReference type="InterPro" id="IPR045239">
    <property type="entry name" value="bHLH95_bHLH"/>
</dbReference>
<dbReference type="GO" id="GO:0003677">
    <property type="term" value="F:DNA binding"/>
    <property type="evidence" value="ECO:0007669"/>
    <property type="project" value="UniProtKB-KW"/>
</dbReference>
<keyword evidence="8" id="KW-1185">Reference proteome</keyword>
<evidence type="ECO:0000313" key="8">
    <source>
        <dbReference type="Proteomes" id="UP000594263"/>
    </source>
</evidence>
<accession>A0A7N0TIT7</accession>
<dbReference type="EnsemblPlants" id="Kaladp0037s0488.1.v1.1">
    <property type="protein sequence ID" value="Kaladp0037s0488.1.v1.1.CDS.1"/>
    <property type="gene ID" value="Kaladp0037s0488.v1.1"/>
</dbReference>
<dbReference type="Proteomes" id="UP000594263">
    <property type="component" value="Unplaced"/>
</dbReference>
<dbReference type="PROSITE" id="PS50888">
    <property type="entry name" value="BHLH"/>
    <property type="match status" value="1"/>
</dbReference>
<dbReference type="Gramene" id="Kaladp0037s0488.1.v1.1">
    <property type="protein sequence ID" value="Kaladp0037s0488.1.v1.1.CDS.1"/>
    <property type="gene ID" value="Kaladp0037s0488.v1.1"/>
</dbReference>
<dbReference type="PANTHER" id="PTHR45914:SF24">
    <property type="entry name" value="BHLH DOMAIN-CONTAINING PROTEIN"/>
    <property type="match status" value="1"/>
</dbReference>
<comment type="subcellular location">
    <subcellularLocation>
        <location evidence="1">Nucleus</location>
    </subcellularLocation>
</comment>
<dbReference type="PANTHER" id="PTHR45914">
    <property type="entry name" value="TRANSCRIPTION FACTOR HEC3-RELATED"/>
    <property type="match status" value="1"/>
</dbReference>
<dbReference type="InterPro" id="IPR045843">
    <property type="entry name" value="IND-like"/>
</dbReference>
<dbReference type="CDD" id="cd11393">
    <property type="entry name" value="bHLH_AtbHLH_like"/>
    <property type="match status" value="1"/>
</dbReference>
<keyword evidence="2" id="KW-0805">Transcription regulation</keyword>
<sequence>MNQKDALFPANAAAAAAEDEARANFDALCYSGGVDLSRLLMPSFDNTNITSSSSSFPYTPLLPPPGASLFNDTYNHPAAPLPRPHLIMTTPKSEPSEPPSCFLSPFPPSLIPPSGSSSSSNKRPRQHLLVNAHPSAPVRQHLPLPATVVPSSALARQRRSRMSDKTRCLQKLIPLERQMDTATLYEETYKYIKFLEAQISVLLSMPVQAPCSPDLLQLVDVYGGLGRLNRQQMLQVLVNSQVAQTLMYTNGWCVFSAEQLSSSSLLTNNHQNDQDTAVVEQQFL</sequence>
<dbReference type="Gene3D" id="4.10.280.10">
    <property type="entry name" value="Helix-loop-helix DNA-binding domain"/>
    <property type="match status" value="1"/>
</dbReference>
<evidence type="ECO:0000256" key="3">
    <source>
        <dbReference type="ARBA" id="ARBA00023125"/>
    </source>
</evidence>
<dbReference type="GO" id="GO:0005634">
    <property type="term" value="C:nucleus"/>
    <property type="evidence" value="ECO:0007669"/>
    <property type="project" value="UniProtKB-SubCell"/>
</dbReference>
<dbReference type="AlphaFoldDB" id="A0A7N0TIT7"/>
<dbReference type="GO" id="GO:0003700">
    <property type="term" value="F:DNA-binding transcription factor activity"/>
    <property type="evidence" value="ECO:0007669"/>
    <property type="project" value="InterPro"/>
</dbReference>
<evidence type="ECO:0000259" key="6">
    <source>
        <dbReference type="PROSITE" id="PS50888"/>
    </source>
</evidence>
<dbReference type="InterPro" id="IPR011598">
    <property type="entry name" value="bHLH_dom"/>
</dbReference>
<feature type="domain" description="BHLH" evidence="6">
    <location>
        <begin position="146"/>
        <end position="195"/>
    </location>
</feature>
<dbReference type="SUPFAM" id="SSF47459">
    <property type="entry name" value="HLH, helix-loop-helix DNA-binding domain"/>
    <property type="match status" value="1"/>
</dbReference>
<dbReference type="SMART" id="SM00353">
    <property type="entry name" value="HLH"/>
    <property type="match status" value="1"/>
</dbReference>
<keyword evidence="4" id="KW-0804">Transcription</keyword>
<evidence type="ECO:0000256" key="1">
    <source>
        <dbReference type="ARBA" id="ARBA00004123"/>
    </source>
</evidence>
<dbReference type="GO" id="GO:0046983">
    <property type="term" value="F:protein dimerization activity"/>
    <property type="evidence" value="ECO:0007669"/>
    <property type="project" value="InterPro"/>
</dbReference>
<protein>
    <recommendedName>
        <fullName evidence="6">BHLH domain-containing protein</fullName>
    </recommendedName>
</protein>
<name>A0A7N0TIT7_KALFE</name>
<evidence type="ECO:0000256" key="2">
    <source>
        <dbReference type="ARBA" id="ARBA00023015"/>
    </source>
</evidence>
<evidence type="ECO:0000313" key="7">
    <source>
        <dbReference type="EnsemblPlants" id="Kaladp0037s0488.1.v1.1.CDS.1"/>
    </source>
</evidence>
<keyword evidence="3" id="KW-0238">DNA-binding</keyword>